<dbReference type="GO" id="GO:0016787">
    <property type="term" value="F:hydrolase activity"/>
    <property type="evidence" value="ECO:0007669"/>
    <property type="project" value="UniProtKB-KW"/>
</dbReference>
<dbReference type="InterPro" id="IPR029058">
    <property type="entry name" value="AB_hydrolase_fold"/>
</dbReference>
<dbReference type="Gene3D" id="3.40.50.1820">
    <property type="entry name" value="alpha/beta hydrolase"/>
    <property type="match status" value="1"/>
</dbReference>
<gene>
    <name evidence="3" type="ORF">ABUW04_26220</name>
</gene>
<proteinExistence type="predicted"/>
<dbReference type="RefSeq" id="WP_380566807.1">
    <property type="nucleotide sequence ID" value="NZ_JBEUKS010000010.1"/>
</dbReference>
<keyword evidence="4" id="KW-1185">Reference proteome</keyword>
<dbReference type="PANTHER" id="PTHR43798:SF31">
    <property type="entry name" value="AB HYDROLASE SUPERFAMILY PROTEIN YCLE"/>
    <property type="match status" value="1"/>
</dbReference>
<sequence length="284" mass="30596">MSSNSTLVTQIESPHSTEGKPLALFLPGLSGNNRQWDSVLALMSEKQVQLAYGAPILAHSAFDGARPGVVQLGRAMDAELRARGHDGDVVVVTHSVGAFVALAMAHEAPDVVKSLVIVNGGLTSVARFIDSPLRQLYRHPSSSWDYLRLFALVGAPVPGALKRAIASRRWSSRAVAGRFVSDAAMESAEQREALIAEAGKFETLFSLRQNRHHWHEFQAYAPEIRTPVHFIVGDRDPMTSERDTRVMAGLLPNAEVTVLRGVGHAAPLEAAQTVATAIEAALEA</sequence>
<accession>A0ABV6XU12</accession>
<protein>
    <submittedName>
        <fullName evidence="3">Alpha/beta hydrolase</fullName>
    </submittedName>
</protein>
<evidence type="ECO:0000313" key="3">
    <source>
        <dbReference type="EMBL" id="MFC1441754.1"/>
    </source>
</evidence>
<evidence type="ECO:0000313" key="4">
    <source>
        <dbReference type="Proteomes" id="UP001592581"/>
    </source>
</evidence>
<dbReference type="EMBL" id="JBEUKS010000010">
    <property type="protein sequence ID" value="MFC1441754.1"/>
    <property type="molecule type" value="Genomic_DNA"/>
</dbReference>
<dbReference type="Pfam" id="PF00561">
    <property type="entry name" value="Abhydrolase_1"/>
    <property type="match status" value="1"/>
</dbReference>
<dbReference type="PANTHER" id="PTHR43798">
    <property type="entry name" value="MONOACYLGLYCEROL LIPASE"/>
    <property type="match status" value="1"/>
</dbReference>
<organism evidence="3 4">
    <name type="scientific">Streptacidiphilus jeojiensis</name>
    <dbReference type="NCBI Taxonomy" id="3229225"/>
    <lineage>
        <taxon>Bacteria</taxon>
        <taxon>Bacillati</taxon>
        <taxon>Actinomycetota</taxon>
        <taxon>Actinomycetes</taxon>
        <taxon>Kitasatosporales</taxon>
        <taxon>Streptomycetaceae</taxon>
        <taxon>Streptacidiphilus</taxon>
    </lineage>
</organism>
<dbReference type="InterPro" id="IPR050266">
    <property type="entry name" value="AB_hydrolase_sf"/>
</dbReference>
<feature type="domain" description="AB hydrolase-1" evidence="2">
    <location>
        <begin position="75"/>
        <end position="270"/>
    </location>
</feature>
<dbReference type="InterPro" id="IPR000073">
    <property type="entry name" value="AB_hydrolase_1"/>
</dbReference>
<name>A0ABV6XU12_9ACTN</name>
<evidence type="ECO:0000256" key="1">
    <source>
        <dbReference type="ARBA" id="ARBA00022801"/>
    </source>
</evidence>
<evidence type="ECO:0000259" key="2">
    <source>
        <dbReference type="Pfam" id="PF00561"/>
    </source>
</evidence>
<dbReference type="Proteomes" id="UP001592581">
    <property type="component" value="Unassembled WGS sequence"/>
</dbReference>
<keyword evidence="1 3" id="KW-0378">Hydrolase</keyword>
<comment type="caution">
    <text evidence="3">The sequence shown here is derived from an EMBL/GenBank/DDBJ whole genome shotgun (WGS) entry which is preliminary data.</text>
</comment>
<reference evidence="3 4" key="1">
    <citation type="submission" date="2024-06" db="EMBL/GenBank/DDBJ databases">
        <authorList>
            <person name="Lee S.D."/>
        </authorList>
    </citation>
    <scope>NUCLEOTIDE SEQUENCE [LARGE SCALE GENOMIC DNA]</scope>
    <source>
        <strain evidence="3 4">N1-10</strain>
    </source>
</reference>
<dbReference type="SUPFAM" id="SSF53474">
    <property type="entry name" value="alpha/beta-Hydrolases"/>
    <property type="match status" value="1"/>
</dbReference>